<dbReference type="NCBIfam" id="TIGR01550">
    <property type="entry name" value="DOC_P1"/>
    <property type="match status" value="1"/>
</dbReference>
<feature type="domain" description="Fido" evidence="1">
    <location>
        <begin position="7"/>
        <end position="123"/>
    </location>
</feature>
<comment type="caution">
    <text evidence="2">The sequence shown here is derived from an EMBL/GenBank/DDBJ whole genome shotgun (WGS) entry which is preliminary data.</text>
</comment>
<dbReference type="SUPFAM" id="SSF140931">
    <property type="entry name" value="Fic-like"/>
    <property type="match status" value="1"/>
</dbReference>
<accession>A0ABT8XGP3</accession>
<dbReference type="InterPro" id="IPR036597">
    <property type="entry name" value="Fido-like_dom_sf"/>
</dbReference>
<dbReference type="EMBL" id="WHSC02000007">
    <property type="protein sequence ID" value="MDO6122906.1"/>
    <property type="molecule type" value="Genomic_DNA"/>
</dbReference>
<dbReference type="InterPro" id="IPR053737">
    <property type="entry name" value="Type_II_TA_Toxin"/>
</dbReference>
<dbReference type="PIRSF" id="PIRSF018297">
    <property type="entry name" value="Doc"/>
    <property type="match status" value="1"/>
</dbReference>
<protein>
    <submittedName>
        <fullName evidence="2">Type II toxin-antitoxin system death-on-curing family toxin</fullName>
    </submittedName>
</protein>
<gene>
    <name evidence="2" type="ORF">GB928_017055</name>
</gene>
<proteinExistence type="predicted"/>
<dbReference type="PANTHER" id="PTHR39426:SF1">
    <property type="entry name" value="HOMOLOGY TO DEATH-ON-CURING PROTEIN OF PHAGE P1"/>
    <property type="match status" value="1"/>
</dbReference>
<dbReference type="InterPro" id="IPR003812">
    <property type="entry name" value="Fido"/>
</dbReference>
<keyword evidence="3" id="KW-1185">Reference proteome</keyword>
<dbReference type="RefSeq" id="WP_244760573.1">
    <property type="nucleotide sequence ID" value="NZ_JALJCJ010000002.1"/>
</dbReference>
<evidence type="ECO:0000259" key="1">
    <source>
        <dbReference type="PROSITE" id="PS51459"/>
    </source>
</evidence>
<reference evidence="2" key="1">
    <citation type="submission" date="2022-04" db="EMBL/GenBank/DDBJ databases">
        <title>Shinella lacus sp. nov., a novel member of the genus Shinella from water.</title>
        <authorList>
            <person name="Deng Y."/>
        </authorList>
    </citation>
    <scope>NUCLEOTIDE SEQUENCE</scope>
    <source>
        <strain evidence="2">JCM 31239</strain>
    </source>
</reference>
<evidence type="ECO:0000313" key="2">
    <source>
        <dbReference type="EMBL" id="MDO6122906.1"/>
    </source>
</evidence>
<dbReference type="InterPro" id="IPR006440">
    <property type="entry name" value="Doc"/>
</dbReference>
<organism evidence="2 3">
    <name type="scientific">Shinella curvata</name>
    <dbReference type="NCBI Taxonomy" id="1817964"/>
    <lineage>
        <taxon>Bacteria</taxon>
        <taxon>Pseudomonadati</taxon>
        <taxon>Pseudomonadota</taxon>
        <taxon>Alphaproteobacteria</taxon>
        <taxon>Hyphomicrobiales</taxon>
        <taxon>Rhizobiaceae</taxon>
        <taxon>Shinella</taxon>
    </lineage>
</organism>
<sequence>MRDIKWLTRQAVEVMHEEQLLEHGGLGGLKDQNALEAALARPLNKAAYGTPDLFELAAAYLYGIVRNHPFSDGNKRTGFLAAFTFLILNGNLIEASQADVIAFVLAVAAGEIDEEGATRFLRDVSVPYSG</sequence>
<dbReference type="PANTHER" id="PTHR39426">
    <property type="entry name" value="HOMOLOGY TO DEATH-ON-CURING PROTEIN OF PHAGE P1"/>
    <property type="match status" value="1"/>
</dbReference>
<dbReference type="Gene3D" id="1.20.120.1870">
    <property type="entry name" value="Fic/DOC protein, Fido domain"/>
    <property type="match status" value="1"/>
</dbReference>
<dbReference type="Proteomes" id="UP001177080">
    <property type="component" value="Unassembled WGS sequence"/>
</dbReference>
<dbReference type="PROSITE" id="PS51459">
    <property type="entry name" value="FIDO"/>
    <property type="match status" value="1"/>
</dbReference>
<name>A0ABT8XGP3_9HYPH</name>
<evidence type="ECO:0000313" key="3">
    <source>
        <dbReference type="Proteomes" id="UP001177080"/>
    </source>
</evidence>
<dbReference type="Pfam" id="PF02661">
    <property type="entry name" value="Fic"/>
    <property type="match status" value="1"/>
</dbReference>